<proteinExistence type="predicted"/>
<reference evidence="1" key="1">
    <citation type="submission" date="2023-07" db="EMBL/GenBank/DDBJ databases">
        <title>draft genome sequence of fig (Ficus carica).</title>
        <authorList>
            <person name="Takahashi T."/>
            <person name="Nishimura K."/>
        </authorList>
    </citation>
    <scope>NUCLEOTIDE SEQUENCE</scope>
</reference>
<keyword evidence="2" id="KW-1185">Reference proteome</keyword>
<gene>
    <name evidence="1" type="ORF">TIFTF001_038778</name>
</gene>
<organism evidence="1 2">
    <name type="scientific">Ficus carica</name>
    <name type="common">Common fig</name>
    <dbReference type="NCBI Taxonomy" id="3494"/>
    <lineage>
        <taxon>Eukaryota</taxon>
        <taxon>Viridiplantae</taxon>
        <taxon>Streptophyta</taxon>
        <taxon>Embryophyta</taxon>
        <taxon>Tracheophyta</taxon>
        <taxon>Spermatophyta</taxon>
        <taxon>Magnoliopsida</taxon>
        <taxon>eudicotyledons</taxon>
        <taxon>Gunneridae</taxon>
        <taxon>Pentapetalae</taxon>
        <taxon>rosids</taxon>
        <taxon>fabids</taxon>
        <taxon>Rosales</taxon>
        <taxon>Moraceae</taxon>
        <taxon>Ficeae</taxon>
        <taxon>Ficus</taxon>
    </lineage>
</organism>
<evidence type="ECO:0000313" key="2">
    <source>
        <dbReference type="Proteomes" id="UP001187192"/>
    </source>
</evidence>
<dbReference type="Proteomes" id="UP001187192">
    <property type="component" value="Unassembled WGS sequence"/>
</dbReference>
<sequence>MKGCTPYIAGIGELDLCTSRRIKRAPVYGRSFAPTRRGNSIMQISYLVSEERCMHLLLSENKFQCCNIQTQNLNRIQQDLPRK</sequence>
<dbReference type="EMBL" id="BTGU01000920">
    <property type="protein sequence ID" value="GMN69733.1"/>
    <property type="molecule type" value="Genomic_DNA"/>
</dbReference>
<accession>A0AA88E9I2</accession>
<name>A0AA88E9I2_FICCA</name>
<dbReference type="AlphaFoldDB" id="A0AA88E9I2"/>
<comment type="caution">
    <text evidence="1">The sequence shown here is derived from an EMBL/GenBank/DDBJ whole genome shotgun (WGS) entry which is preliminary data.</text>
</comment>
<protein>
    <submittedName>
        <fullName evidence="1">Uncharacterized protein</fullName>
    </submittedName>
</protein>
<feature type="non-terminal residue" evidence="1">
    <location>
        <position position="1"/>
    </location>
</feature>
<evidence type="ECO:0000313" key="1">
    <source>
        <dbReference type="EMBL" id="GMN69733.1"/>
    </source>
</evidence>